<dbReference type="GO" id="GO:0000287">
    <property type="term" value="F:magnesium ion binding"/>
    <property type="evidence" value="ECO:0007669"/>
    <property type="project" value="InterPro"/>
</dbReference>
<dbReference type="InterPro" id="IPR009528">
    <property type="entry name" value="Restrct_endonuc_II_BsuBI_C"/>
</dbReference>
<accession>A0AAE3N1P4</accession>
<dbReference type="Pfam" id="PF06616">
    <property type="entry name" value="BsuBI_PstI_RE"/>
    <property type="match status" value="1"/>
</dbReference>
<dbReference type="GO" id="GO:0009036">
    <property type="term" value="F:type II site-specific deoxyribonuclease activity"/>
    <property type="evidence" value="ECO:0007669"/>
    <property type="project" value="InterPro"/>
</dbReference>
<protein>
    <recommendedName>
        <fullName evidence="1">BsuBI/PstI restriction endonuclease domain-containing protein</fullName>
    </recommendedName>
</protein>
<dbReference type="EMBL" id="JANFPI010000003">
    <property type="protein sequence ID" value="MCX8997665.1"/>
    <property type="molecule type" value="Genomic_DNA"/>
</dbReference>
<dbReference type="AlphaFoldDB" id="A0AAE3N1P4"/>
<name>A0AAE3N1P4_9HYPH</name>
<dbReference type="GO" id="GO:0003677">
    <property type="term" value="F:DNA binding"/>
    <property type="evidence" value="ECO:0007669"/>
    <property type="project" value="InterPro"/>
</dbReference>
<dbReference type="Proteomes" id="UP001208771">
    <property type="component" value="Unassembled WGS sequence"/>
</dbReference>
<sequence length="333" mass="36737">MALHDDVARLREARTQNGGAAVPAALQGVTKEKIRQVLGRLDLGNNADLVDGIFALLDDQTDSWFSKATAGTKFSHGATTAHLACHIGILQRGNGKLDREGRDYWIKPLRELGGIEPILLHGSEFIHGHVVAKSPNSSYRLAEDFKAILQAPDDQWPGMLAGWAQQDAARRRREFQAAMAEASRQLVDTGHSDLIQASIDHYAARFLPGYEVIYVDDGDGDRITDEDRETLARAGIELRLGDAMPDALLWNPETDRLWVIEAVTSDGEVDLHKVSQLRTLAERCGKAGVDFTTAYRTWKETAARQGAQGNVAVGSYIWIQADPAKHFRVESFE</sequence>
<dbReference type="InterPro" id="IPR041963">
    <property type="entry name" value="BsuBI/PstI_C_sf"/>
</dbReference>
<comment type="caution">
    <text evidence="2">The sequence shown here is derived from an EMBL/GenBank/DDBJ whole genome shotgun (WGS) entry which is preliminary data.</text>
</comment>
<reference evidence="2" key="1">
    <citation type="submission" date="2022-07" db="EMBL/GenBank/DDBJ databases">
        <title>Ectorhizobium quercum gen.nov., sp. nov.</title>
        <authorList>
            <person name="Ma T."/>
            <person name="Li Y."/>
        </authorList>
    </citation>
    <scope>NUCLEOTIDE SEQUENCE</scope>
    <source>
        <strain evidence="2">BDR2-2</strain>
    </source>
</reference>
<proteinExistence type="predicted"/>
<dbReference type="Gene3D" id="3.40.1350.80">
    <property type="match status" value="1"/>
</dbReference>
<keyword evidence="3" id="KW-1185">Reference proteome</keyword>
<feature type="domain" description="BsuBI/PstI restriction endonuclease" evidence="1">
    <location>
        <begin position="182"/>
        <end position="325"/>
    </location>
</feature>
<gene>
    <name evidence="2" type="ORF">NOF55_11180</name>
</gene>
<organism evidence="2 3">
    <name type="scientific">Ectorhizobium quercum</name>
    <dbReference type="NCBI Taxonomy" id="2965071"/>
    <lineage>
        <taxon>Bacteria</taxon>
        <taxon>Pseudomonadati</taxon>
        <taxon>Pseudomonadota</taxon>
        <taxon>Alphaproteobacteria</taxon>
        <taxon>Hyphomicrobiales</taxon>
        <taxon>Rhizobiaceae</taxon>
        <taxon>Ectorhizobium</taxon>
    </lineage>
</organism>
<evidence type="ECO:0000313" key="2">
    <source>
        <dbReference type="EMBL" id="MCX8997665.1"/>
    </source>
</evidence>
<dbReference type="RefSeq" id="WP_306411445.1">
    <property type="nucleotide sequence ID" value="NZ_JANFPI010000003.1"/>
</dbReference>
<dbReference type="GO" id="GO:0009307">
    <property type="term" value="P:DNA restriction-modification system"/>
    <property type="evidence" value="ECO:0007669"/>
    <property type="project" value="InterPro"/>
</dbReference>
<evidence type="ECO:0000259" key="1">
    <source>
        <dbReference type="Pfam" id="PF06616"/>
    </source>
</evidence>
<evidence type="ECO:0000313" key="3">
    <source>
        <dbReference type="Proteomes" id="UP001208771"/>
    </source>
</evidence>